<evidence type="ECO:0000313" key="1">
    <source>
        <dbReference type="EMBL" id="CUE71165.1"/>
    </source>
</evidence>
<sequence length="155" mass="16131">MQPLRGGGDPTTSVEQRHLLLPPARLHLGTRVGSHSPLMPSLGGAALGNRLTPTAANGRFTAVRFSGLNDSTLDELYPLMGGSLSGRQHVFGAGGDQSPLPLPHDIDADDWNFVRSEVGRLKHAALVEIIMHCLGGAVDVHDALNGMGQGGGDGT</sequence>
<accession>A0A0S4ILF2</accession>
<dbReference type="AlphaFoldDB" id="A0A0S4ILF2"/>
<dbReference type="Proteomes" id="UP000051952">
    <property type="component" value="Unassembled WGS sequence"/>
</dbReference>
<dbReference type="VEuPathDB" id="TriTrypDB:BSAL_52900"/>
<proteinExistence type="predicted"/>
<gene>
    <name evidence="1" type="ORF">BSAL_52900</name>
</gene>
<keyword evidence="2" id="KW-1185">Reference proteome</keyword>
<name>A0A0S4ILF2_BODSA</name>
<evidence type="ECO:0000313" key="2">
    <source>
        <dbReference type="Proteomes" id="UP000051952"/>
    </source>
</evidence>
<dbReference type="EMBL" id="CYKH01000102">
    <property type="protein sequence ID" value="CUE71165.1"/>
    <property type="molecule type" value="Genomic_DNA"/>
</dbReference>
<reference evidence="2" key="1">
    <citation type="submission" date="2015-09" db="EMBL/GenBank/DDBJ databases">
        <authorList>
            <consortium name="Pathogen Informatics"/>
        </authorList>
    </citation>
    <scope>NUCLEOTIDE SEQUENCE [LARGE SCALE GENOMIC DNA]</scope>
    <source>
        <strain evidence="2">Lake Konstanz</strain>
    </source>
</reference>
<organism evidence="1 2">
    <name type="scientific">Bodo saltans</name>
    <name type="common">Flagellated protozoan</name>
    <dbReference type="NCBI Taxonomy" id="75058"/>
    <lineage>
        <taxon>Eukaryota</taxon>
        <taxon>Discoba</taxon>
        <taxon>Euglenozoa</taxon>
        <taxon>Kinetoplastea</taxon>
        <taxon>Metakinetoplastina</taxon>
        <taxon>Eubodonida</taxon>
        <taxon>Bodonidae</taxon>
        <taxon>Bodo</taxon>
    </lineage>
</organism>
<protein>
    <submittedName>
        <fullName evidence="1">Uncharacterized protein</fullName>
    </submittedName>
</protein>